<dbReference type="Gene3D" id="3.90.25.10">
    <property type="entry name" value="UDP-galactose 4-epimerase, domain 1"/>
    <property type="match status" value="1"/>
</dbReference>
<evidence type="ECO:0000256" key="5">
    <source>
        <dbReference type="ARBA" id="ARBA00013189"/>
    </source>
</evidence>
<dbReference type="Gene3D" id="3.40.50.720">
    <property type="entry name" value="NAD(P)-binding Rossmann-like Domain"/>
    <property type="match status" value="1"/>
</dbReference>
<keyword evidence="8 10" id="KW-0413">Isomerase</keyword>
<evidence type="ECO:0000256" key="7">
    <source>
        <dbReference type="ARBA" id="ARBA00023027"/>
    </source>
</evidence>
<dbReference type="CDD" id="cd05247">
    <property type="entry name" value="UDP_G4E_1_SDR_e"/>
    <property type="match status" value="1"/>
</dbReference>
<evidence type="ECO:0000256" key="2">
    <source>
        <dbReference type="ARBA" id="ARBA00001911"/>
    </source>
</evidence>
<sequence length="329" mass="35891">MNGKILVTGGAGYIGSFIVRKLKEAGFDVLIVDSLIHGHPEAVPGFELVKIDLVTEKDKLDELLGKEKFAGVIHMAAFIQMGESYEKPGMYFRNNVVGSLNLLETMAKHGVSNFVFSSSAGVYGEPENIPIKEDDPKDPANPYGETKLIVERMLPWFDQAHGLKFISIRYFNAAGAALDGSIGADQPNESHIIPRALVAVLKGEKFTLFGGDYQTVDGTCVRDYVHVLDLAEAHVLALKALMGGAESNFYNAGYGQGYSNKQIVGMIKKVTGLDLKVEIGPRRPGDTAALVASIDKIKADFGWEPKYGLKEIIESAYLWHKNHPDGYKG</sequence>
<name>A0A0G1M5K8_9BACT</name>
<evidence type="ECO:0000256" key="9">
    <source>
        <dbReference type="ARBA" id="ARBA00023277"/>
    </source>
</evidence>
<dbReference type="PANTHER" id="PTHR43725">
    <property type="entry name" value="UDP-GLUCOSE 4-EPIMERASE"/>
    <property type="match status" value="1"/>
</dbReference>
<evidence type="ECO:0000256" key="4">
    <source>
        <dbReference type="ARBA" id="ARBA00007637"/>
    </source>
</evidence>
<evidence type="ECO:0000256" key="10">
    <source>
        <dbReference type="RuleBase" id="RU366046"/>
    </source>
</evidence>
<dbReference type="PANTHER" id="PTHR43725:SF53">
    <property type="entry name" value="UDP-ARABINOSE 4-EPIMERASE 1"/>
    <property type="match status" value="1"/>
</dbReference>
<dbReference type="Pfam" id="PF01370">
    <property type="entry name" value="Epimerase"/>
    <property type="match status" value="1"/>
</dbReference>
<dbReference type="EC" id="5.1.3.2" evidence="5 10"/>
<keyword evidence="9 10" id="KW-0119">Carbohydrate metabolism</keyword>
<dbReference type="InterPro" id="IPR005886">
    <property type="entry name" value="UDP_G4E"/>
</dbReference>
<evidence type="ECO:0000313" key="12">
    <source>
        <dbReference type="EMBL" id="KKU03546.1"/>
    </source>
</evidence>
<proteinExistence type="inferred from homology"/>
<evidence type="ECO:0000256" key="3">
    <source>
        <dbReference type="ARBA" id="ARBA00004947"/>
    </source>
</evidence>
<dbReference type="NCBIfam" id="TIGR01179">
    <property type="entry name" value="galE"/>
    <property type="match status" value="1"/>
</dbReference>
<organism evidence="12 13">
    <name type="scientific">Candidatus Woesebacteria bacterium GW2011_GWE1_45_18</name>
    <dbReference type="NCBI Taxonomy" id="1618598"/>
    <lineage>
        <taxon>Bacteria</taxon>
        <taxon>Candidatus Woeseibacteriota</taxon>
    </lineage>
</organism>
<evidence type="ECO:0000256" key="6">
    <source>
        <dbReference type="ARBA" id="ARBA00018569"/>
    </source>
</evidence>
<accession>A0A0G1M5K8</accession>
<dbReference type="Proteomes" id="UP000034086">
    <property type="component" value="Unassembled WGS sequence"/>
</dbReference>
<comment type="subunit">
    <text evidence="10">Homodimer.</text>
</comment>
<keyword evidence="7 10" id="KW-0520">NAD</keyword>
<comment type="pathway">
    <text evidence="3 10">Carbohydrate metabolism; galactose metabolism.</text>
</comment>
<comment type="cofactor">
    <cofactor evidence="2 10">
        <name>NAD(+)</name>
        <dbReference type="ChEBI" id="CHEBI:57540"/>
    </cofactor>
</comment>
<evidence type="ECO:0000313" key="13">
    <source>
        <dbReference type="Proteomes" id="UP000034086"/>
    </source>
</evidence>
<reference evidence="12 13" key="1">
    <citation type="journal article" date="2015" name="Nature">
        <title>rRNA introns, odd ribosomes, and small enigmatic genomes across a large radiation of phyla.</title>
        <authorList>
            <person name="Brown C.T."/>
            <person name="Hug L.A."/>
            <person name="Thomas B.C."/>
            <person name="Sharon I."/>
            <person name="Castelle C.J."/>
            <person name="Singh A."/>
            <person name="Wilkins M.J."/>
            <person name="Williams K.H."/>
            <person name="Banfield J.F."/>
        </authorList>
    </citation>
    <scope>NUCLEOTIDE SEQUENCE [LARGE SCALE GENOMIC DNA]</scope>
</reference>
<gene>
    <name evidence="12" type="ORF">UX03_C0018G0004</name>
</gene>
<protein>
    <recommendedName>
        <fullName evidence="6 10">UDP-glucose 4-epimerase</fullName>
        <ecNumber evidence="5 10">5.1.3.2</ecNumber>
    </recommendedName>
</protein>
<dbReference type="AlphaFoldDB" id="A0A0G1M5K8"/>
<dbReference type="GO" id="GO:0033499">
    <property type="term" value="P:galactose catabolic process via UDP-galactose, Leloir pathway"/>
    <property type="evidence" value="ECO:0007669"/>
    <property type="project" value="TreeGrafter"/>
</dbReference>
<dbReference type="SUPFAM" id="SSF51735">
    <property type="entry name" value="NAD(P)-binding Rossmann-fold domains"/>
    <property type="match status" value="1"/>
</dbReference>
<comment type="caution">
    <text evidence="12">The sequence shown here is derived from an EMBL/GenBank/DDBJ whole genome shotgun (WGS) entry which is preliminary data.</text>
</comment>
<comment type="catalytic activity">
    <reaction evidence="1 10">
        <text>UDP-alpha-D-glucose = UDP-alpha-D-galactose</text>
        <dbReference type="Rhea" id="RHEA:22168"/>
        <dbReference type="ChEBI" id="CHEBI:58885"/>
        <dbReference type="ChEBI" id="CHEBI:66914"/>
        <dbReference type="EC" id="5.1.3.2"/>
    </reaction>
</comment>
<dbReference type="InterPro" id="IPR001509">
    <property type="entry name" value="Epimerase_deHydtase"/>
</dbReference>
<dbReference type="InterPro" id="IPR036291">
    <property type="entry name" value="NAD(P)-bd_dom_sf"/>
</dbReference>
<dbReference type="UniPathway" id="UPA00214"/>
<evidence type="ECO:0000259" key="11">
    <source>
        <dbReference type="Pfam" id="PF01370"/>
    </source>
</evidence>
<dbReference type="PATRIC" id="fig|1618598.3.peg.453"/>
<dbReference type="GO" id="GO:0003978">
    <property type="term" value="F:UDP-glucose 4-epimerase activity"/>
    <property type="evidence" value="ECO:0007669"/>
    <property type="project" value="UniProtKB-UniRule"/>
</dbReference>
<evidence type="ECO:0000256" key="1">
    <source>
        <dbReference type="ARBA" id="ARBA00000083"/>
    </source>
</evidence>
<comment type="similarity">
    <text evidence="4 10">Belongs to the NAD(P)-dependent epimerase/dehydratase family.</text>
</comment>
<feature type="domain" description="NAD-dependent epimerase/dehydratase" evidence="11">
    <location>
        <begin position="5"/>
        <end position="253"/>
    </location>
</feature>
<evidence type="ECO:0000256" key="8">
    <source>
        <dbReference type="ARBA" id="ARBA00023235"/>
    </source>
</evidence>
<dbReference type="EMBL" id="LCKQ01000018">
    <property type="protein sequence ID" value="KKU03546.1"/>
    <property type="molecule type" value="Genomic_DNA"/>
</dbReference>